<gene>
    <name evidence="1" type="ORF">PSm6_44490</name>
</gene>
<organism evidence="1 2">
    <name type="scientific">Pseudomonas solani</name>
    <dbReference type="NCBI Taxonomy" id="2731552"/>
    <lineage>
        <taxon>Bacteria</taxon>
        <taxon>Pseudomonadati</taxon>
        <taxon>Pseudomonadota</taxon>
        <taxon>Gammaproteobacteria</taxon>
        <taxon>Pseudomonadales</taxon>
        <taxon>Pseudomonadaceae</taxon>
        <taxon>Pseudomonas</taxon>
    </lineage>
</organism>
<proteinExistence type="predicted"/>
<name>A0ABN6C034_9PSED</name>
<reference evidence="1" key="1">
    <citation type="submission" date="2020-05" db="EMBL/GenBank/DDBJ databases">
        <title>Complete genome sequence of Pseudomonas sp. Sm006.</title>
        <authorList>
            <person name="Takeuchi K."/>
            <person name="Someya N."/>
        </authorList>
    </citation>
    <scope>NUCLEOTIDE SEQUENCE</scope>
    <source>
        <strain evidence="1">Sm006</strain>
    </source>
</reference>
<dbReference type="RefSeq" id="WP_265168237.1">
    <property type="nucleotide sequence ID" value="NZ_AP023081.1"/>
</dbReference>
<evidence type="ECO:0000313" key="1">
    <source>
        <dbReference type="EMBL" id="BCD88042.1"/>
    </source>
</evidence>
<keyword evidence="2" id="KW-1185">Reference proteome</keyword>
<evidence type="ECO:0000313" key="2">
    <source>
        <dbReference type="Proteomes" id="UP001064896"/>
    </source>
</evidence>
<dbReference type="EMBL" id="AP023081">
    <property type="protein sequence ID" value="BCD88042.1"/>
    <property type="molecule type" value="Genomic_DNA"/>
</dbReference>
<sequence>MRLIGARQAWHDAFHDSTPSALAVAADKATLGKRGRVANETFPSRQETNGRCAHMLASGLVQSAIATLPKPLQHFGHALYSPVGNGQDLNIAHALVWFTTEMQAMSPRRQAVAYWMAMAAFNSHRGMVWGGEGWGPGRVCMFVQDWYGYRVDASNWSRDWAVVWETLAKTIDELDAKALRPVAAVVKQHKAA</sequence>
<protein>
    <submittedName>
        <fullName evidence="1">Uncharacterized protein</fullName>
    </submittedName>
</protein>
<dbReference type="Proteomes" id="UP001064896">
    <property type="component" value="Chromosome"/>
</dbReference>
<accession>A0ABN6C034</accession>